<dbReference type="AlphaFoldDB" id="A0AB39Q4P6"/>
<organism evidence="2">
    <name type="scientific">Streptomyces sp. R28</name>
    <dbReference type="NCBI Taxonomy" id="3238628"/>
    <lineage>
        <taxon>Bacteria</taxon>
        <taxon>Bacillati</taxon>
        <taxon>Actinomycetota</taxon>
        <taxon>Actinomycetes</taxon>
        <taxon>Kitasatosporales</taxon>
        <taxon>Streptomycetaceae</taxon>
        <taxon>Streptomyces</taxon>
    </lineage>
</organism>
<protein>
    <submittedName>
        <fullName evidence="2">Uncharacterized protein</fullName>
    </submittedName>
</protein>
<gene>
    <name evidence="2" type="ORF">AB5J49_35515</name>
</gene>
<accession>A0AB39Q4P6</accession>
<sequence length="66" mass="7624">MLELPEELRWATAHSLALFVWRNGTAKDAQASRPPMRRKSTYHETGGANQRWRITPTSYTTHEVGR</sequence>
<dbReference type="RefSeq" id="WP_369172946.1">
    <property type="nucleotide sequence ID" value="NZ_CP163439.1"/>
</dbReference>
<proteinExistence type="predicted"/>
<evidence type="ECO:0000313" key="2">
    <source>
        <dbReference type="EMBL" id="XDQ38248.1"/>
    </source>
</evidence>
<evidence type="ECO:0000256" key="1">
    <source>
        <dbReference type="SAM" id="MobiDB-lite"/>
    </source>
</evidence>
<dbReference type="EMBL" id="CP163439">
    <property type="protein sequence ID" value="XDQ38248.1"/>
    <property type="molecule type" value="Genomic_DNA"/>
</dbReference>
<feature type="region of interest" description="Disordered" evidence="1">
    <location>
        <begin position="27"/>
        <end position="50"/>
    </location>
</feature>
<reference evidence="2" key="1">
    <citation type="submission" date="2024-07" db="EMBL/GenBank/DDBJ databases">
        <authorList>
            <person name="Yu S.T."/>
        </authorList>
    </citation>
    <scope>NUCLEOTIDE SEQUENCE</scope>
    <source>
        <strain evidence="2">R28</strain>
    </source>
</reference>
<name>A0AB39Q4P6_9ACTN</name>